<dbReference type="InterPro" id="IPR013538">
    <property type="entry name" value="ASHA1/2-like_C"/>
</dbReference>
<evidence type="ECO:0000259" key="2">
    <source>
        <dbReference type="Pfam" id="PF08327"/>
    </source>
</evidence>
<protein>
    <recommendedName>
        <fullName evidence="2">Activator of Hsp90 ATPase homologue 1/2-like C-terminal domain-containing protein</fullName>
    </recommendedName>
</protein>
<dbReference type="Pfam" id="PF08327">
    <property type="entry name" value="AHSA1"/>
    <property type="match status" value="1"/>
</dbReference>
<dbReference type="KEGG" id="mseo:MSEO_16690"/>
<dbReference type="SUPFAM" id="SSF55961">
    <property type="entry name" value="Bet v1-like"/>
    <property type="match status" value="1"/>
</dbReference>
<evidence type="ECO:0000313" key="3">
    <source>
        <dbReference type="EMBL" id="BBY01170.1"/>
    </source>
</evidence>
<comment type="similarity">
    <text evidence="1">Belongs to the AHA1 family.</text>
</comment>
<dbReference type="AlphaFoldDB" id="A0A7I7NY65"/>
<evidence type="ECO:0000313" key="4">
    <source>
        <dbReference type="Proteomes" id="UP000466632"/>
    </source>
</evidence>
<dbReference type="Proteomes" id="UP000466632">
    <property type="component" value="Chromosome"/>
</dbReference>
<name>A0A7I7NY65_9MYCO</name>
<accession>A0A7I7NY65</accession>
<dbReference type="Gene3D" id="3.30.530.20">
    <property type="match status" value="1"/>
</dbReference>
<reference evidence="3 4" key="1">
    <citation type="journal article" date="2019" name="Emerg. Microbes Infect.">
        <title>Comprehensive subspecies identification of 175 nontuberculous mycobacteria species based on 7547 genomic profiles.</title>
        <authorList>
            <person name="Matsumoto Y."/>
            <person name="Kinjo T."/>
            <person name="Motooka D."/>
            <person name="Nabeya D."/>
            <person name="Jung N."/>
            <person name="Uechi K."/>
            <person name="Horii T."/>
            <person name="Iida T."/>
            <person name="Fujita J."/>
            <person name="Nakamura S."/>
        </authorList>
    </citation>
    <scope>NUCLEOTIDE SEQUENCE [LARGE SCALE GENOMIC DNA]</scope>
    <source>
        <strain evidence="3 4">JCM 16018</strain>
    </source>
</reference>
<organism evidence="3 4">
    <name type="scientific">Mycobacterium seoulense</name>
    <dbReference type="NCBI Taxonomy" id="386911"/>
    <lineage>
        <taxon>Bacteria</taxon>
        <taxon>Bacillati</taxon>
        <taxon>Actinomycetota</taxon>
        <taxon>Actinomycetes</taxon>
        <taxon>Mycobacteriales</taxon>
        <taxon>Mycobacteriaceae</taxon>
        <taxon>Mycobacterium</taxon>
    </lineage>
</organism>
<dbReference type="EMBL" id="AP022582">
    <property type="protein sequence ID" value="BBY01170.1"/>
    <property type="molecule type" value="Genomic_DNA"/>
</dbReference>
<keyword evidence="4" id="KW-1185">Reference proteome</keyword>
<dbReference type="RefSeq" id="WP_163678483.1">
    <property type="nucleotide sequence ID" value="NZ_AP022582.1"/>
</dbReference>
<evidence type="ECO:0000256" key="1">
    <source>
        <dbReference type="ARBA" id="ARBA00006817"/>
    </source>
</evidence>
<feature type="domain" description="Activator of Hsp90 ATPase homologue 1/2-like C-terminal" evidence="2">
    <location>
        <begin position="13"/>
        <end position="139"/>
    </location>
</feature>
<proteinExistence type="inferred from homology"/>
<gene>
    <name evidence="3" type="ORF">MSEO_16690</name>
</gene>
<dbReference type="InterPro" id="IPR023393">
    <property type="entry name" value="START-like_dom_sf"/>
</dbReference>
<sequence length="141" mass="15727">MAFIATANVEVAASPHEVWHALTDPDLIQQYFFGSRVNTDWQPGSPITWSGEYNGTAYQDKGTVLEVKQDRLLRVTHFSPMTGLPDEPENYHTLTFELDAHDVGTRVSLTQDNNASQEEADRATANWSTMLDGLKKTVEDG</sequence>